<gene>
    <name evidence="1" type="ORF">KGD83_09065</name>
</gene>
<protein>
    <submittedName>
        <fullName evidence="1">Uncharacterized protein</fullName>
    </submittedName>
</protein>
<proteinExistence type="predicted"/>
<dbReference type="Gene3D" id="3.40.50.300">
    <property type="entry name" value="P-loop containing nucleotide triphosphate hydrolases"/>
    <property type="match status" value="1"/>
</dbReference>
<evidence type="ECO:0000313" key="2">
    <source>
        <dbReference type="Proteomes" id="UP000678016"/>
    </source>
</evidence>
<dbReference type="SUPFAM" id="SSF52540">
    <property type="entry name" value="P-loop containing nucleoside triphosphate hydrolases"/>
    <property type="match status" value="1"/>
</dbReference>
<accession>A0ABX8C8A8</accession>
<dbReference type="Proteomes" id="UP000678016">
    <property type="component" value="Chromosome"/>
</dbReference>
<dbReference type="RefSeq" id="WP_212643383.1">
    <property type="nucleotide sequence ID" value="NZ_CP074132.1"/>
</dbReference>
<organism evidence="1 2">
    <name type="scientific">Nocardiopsis akebiae</name>
    <dbReference type="NCBI Taxonomy" id="2831968"/>
    <lineage>
        <taxon>Bacteria</taxon>
        <taxon>Bacillati</taxon>
        <taxon>Actinomycetota</taxon>
        <taxon>Actinomycetes</taxon>
        <taxon>Streptosporangiales</taxon>
        <taxon>Nocardiopsidaceae</taxon>
        <taxon>Nocardiopsis</taxon>
    </lineage>
</organism>
<reference evidence="2" key="1">
    <citation type="submission" date="2021-05" db="EMBL/GenBank/DDBJ databases">
        <title>Direct Submission.</title>
        <authorList>
            <person name="Li K."/>
            <person name="Gao J."/>
        </authorList>
    </citation>
    <scope>NUCLEOTIDE SEQUENCE [LARGE SCALE GENOMIC DNA]</scope>
    <source>
        <strain evidence="2">HDS12</strain>
    </source>
</reference>
<sequence length="252" mass="26062">MLVAVFSLSGAPGVTTLALALASTWPAPDPVWMVEADASGGDVAAWWRLPVWPGLVDLAAANRSGQDHERIDTAAVSQVLPGGVRVCVAPSTADRTAGAVGLLAQNPKALKGDHVTVVDLGRVLPEATPAAFLEAADAAVLVVPGDVAHLKRAKESAAGLRTRCPRLGLAVVDPSRGSAEISAAVGLPVWAKVPQDARTAAFLSGRGEVARLDRRPLIRQARALGRALTEQTQPAGTERVDPTVARFLGQVP</sequence>
<keyword evidence="2" id="KW-1185">Reference proteome</keyword>
<dbReference type="InterPro" id="IPR027417">
    <property type="entry name" value="P-loop_NTPase"/>
</dbReference>
<dbReference type="EMBL" id="CP074132">
    <property type="protein sequence ID" value="QUX30632.1"/>
    <property type="molecule type" value="Genomic_DNA"/>
</dbReference>
<evidence type="ECO:0000313" key="1">
    <source>
        <dbReference type="EMBL" id="QUX30632.1"/>
    </source>
</evidence>
<name>A0ABX8C8A8_9ACTN</name>